<protein>
    <submittedName>
        <fullName evidence="2">Uncharacterized protein</fullName>
    </submittedName>
</protein>
<keyword evidence="1" id="KW-0812">Transmembrane</keyword>
<name>A0A939J613_9HYPH</name>
<comment type="caution">
    <text evidence="2">The sequence shown here is derived from an EMBL/GenBank/DDBJ whole genome shotgun (WGS) entry which is preliminary data.</text>
</comment>
<feature type="transmembrane region" description="Helical" evidence="1">
    <location>
        <begin position="215"/>
        <end position="234"/>
    </location>
</feature>
<evidence type="ECO:0000256" key="1">
    <source>
        <dbReference type="SAM" id="Phobius"/>
    </source>
</evidence>
<organism evidence="2 3">
    <name type="scientific">Roseibium limicola</name>
    <dbReference type="NCBI Taxonomy" id="2816037"/>
    <lineage>
        <taxon>Bacteria</taxon>
        <taxon>Pseudomonadati</taxon>
        <taxon>Pseudomonadota</taxon>
        <taxon>Alphaproteobacteria</taxon>
        <taxon>Hyphomicrobiales</taxon>
        <taxon>Stappiaceae</taxon>
        <taxon>Roseibium</taxon>
    </lineage>
</organism>
<dbReference type="Proteomes" id="UP000664779">
    <property type="component" value="Unassembled WGS sequence"/>
</dbReference>
<feature type="transmembrane region" description="Helical" evidence="1">
    <location>
        <begin position="324"/>
        <end position="347"/>
    </location>
</feature>
<sequence length="368" mass="39690">MTTTTTSDGVPDPQALSPDRLAAAVEAGILSEHQADQLTEFWVMPQGSGASGLTHADREEVRFVRGFHDIFISIGLVVLMFGLVFGLHGWVDDWLVAGISAVVIWGLAELFARRKRLALPSFLLSIAFTPFFFIACVGWFLEGDMPSLDSNKWLPAGDLLDVIPATVLVIIGAVLFYLRFRVPVGVASISAGCLFLGALLFDLAVPGIIESNLAAFFLVVGLSIFALAMGFDSRDPKRVTLNSDKAFWLHLMASPLIVHSILSMVSEASGTESTSYSTVVIALFLILATVALIVDRRALLVSAMSYLGFAIGYLIIQADVSEETAIAVTMLVLGCFILLIGSAWQVLRRGLLKPFADTPLLRFVPAPN</sequence>
<feature type="transmembrane region" description="Helical" evidence="1">
    <location>
        <begin position="299"/>
        <end position="318"/>
    </location>
</feature>
<feature type="transmembrane region" description="Helical" evidence="1">
    <location>
        <begin position="276"/>
        <end position="294"/>
    </location>
</feature>
<dbReference type="EMBL" id="JAFLNF010000006">
    <property type="protein sequence ID" value="MBO0346400.1"/>
    <property type="molecule type" value="Genomic_DNA"/>
</dbReference>
<feature type="transmembrane region" description="Helical" evidence="1">
    <location>
        <begin position="246"/>
        <end position="264"/>
    </location>
</feature>
<keyword evidence="1" id="KW-0472">Membrane</keyword>
<feature type="transmembrane region" description="Helical" evidence="1">
    <location>
        <begin position="185"/>
        <end position="209"/>
    </location>
</feature>
<dbReference type="AlphaFoldDB" id="A0A939J613"/>
<accession>A0A939J613</accession>
<feature type="transmembrane region" description="Helical" evidence="1">
    <location>
        <begin position="94"/>
        <end position="112"/>
    </location>
</feature>
<feature type="transmembrane region" description="Helical" evidence="1">
    <location>
        <begin position="119"/>
        <end position="141"/>
    </location>
</feature>
<evidence type="ECO:0000313" key="2">
    <source>
        <dbReference type="EMBL" id="MBO0346400.1"/>
    </source>
</evidence>
<gene>
    <name evidence="2" type="ORF">J0X15_14295</name>
</gene>
<keyword evidence="3" id="KW-1185">Reference proteome</keyword>
<evidence type="ECO:0000313" key="3">
    <source>
        <dbReference type="Proteomes" id="UP000664779"/>
    </source>
</evidence>
<keyword evidence="1" id="KW-1133">Transmembrane helix</keyword>
<feature type="transmembrane region" description="Helical" evidence="1">
    <location>
        <begin position="70"/>
        <end position="88"/>
    </location>
</feature>
<reference evidence="2" key="1">
    <citation type="submission" date="2021-03" db="EMBL/GenBank/DDBJ databases">
        <title>Roseibium sp. CAU 1637 isolated from Incheon.</title>
        <authorList>
            <person name="Kim W."/>
        </authorList>
    </citation>
    <scope>NUCLEOTIDE SEQUENCE</scope>
    <source>
        <strain evidence="2">CAU 1637</strain>
    </source>
</reference>
<feature type="transmembrane region" description="Helical" evidence="1">
    <location>
        <begin position="161"/>
        <end position="178"/>
    </location>
</feature>
<dbReference type="RefSeq" id="WP_206942118.1">
    <property type="nucleotide sequence ID" value="NZ_JAFLNF010000006.1"/>
</dbReference>
<proteinExistence type="predicted"/>